<dbReference type="GO" id="GO:0000160">
    <property type="term" value="P:phosphorelay signal transduction system"/>
    <property type="evidence" value="ECO:0007669"/>
    <property type="project" value="InterPro"/>
</dbReference>
<evidence type="ECO:0000313" key="6">
    <source>
        <dbReference type="EMBL" id="RKF49815.1"/>
    </source>
</evidence>
<dbReference type="Pfam" id="PF00196">
    <property type="entry name" value="GerE"/>
    <property type="match status" value="1"/>
</dbReference>
<evidence type="ECO:0000256" key="1">
    <source>
        <dbReference type="ARBA" id="ARBA00022553"/>
    </source>
</evidence>
<comment type="caution">
    <text evidence="6">The sequence shown here is derived from an EMBL/GenBank/DDBJ whole genome shotgun (WGS) entry which is preliminary data.</text>
</comment>
<dbReference type="PROSITE" id="PS50110">
    <property type="entry name" value="RESPONSE_REGULATORY"/>
    <property type="match status" value="1"/>
</dbReference>
<dbReference type="Gene3D" id="3.40.50.2300">
    <property type="match status" value="1"/>
</dbReference>
<evidence type="ECO:0000313" key="7">
    <source>
        <dbReference type="Proteomes" id="UP000283709"/>
    </source>
</evidence>
<dbReference type="PRINTS" id="PR00038">
    <property type="entry name" value="HTHLUXR"/>
</dbReference>
<dbReference type="AlphaFoldDB" id="A0A420GX56"/>
<dbReference type="InterPro" id="IPR011006">
    <property type="entry name" value="CheY-like_superfamily"/>
</dbReference>
<dbReference type="InterPro" id="IPR016032">
    <property type="entry name" value="Sig_transdc_resp-reg_C-effctor"/>
</dbReference>
<keyword evidence="1 3" id="KW-0597">Phosphoprotein</keyword>
<dbReference type="SMART" id="SM00448">
    <property type="entry name" value="REC"/>
    <property type="match status" value="1"/>
</dbReference>
<evidence type="ECO:0000256" key="3">
    <source>
        <dbReference type="PROSITE-ProRule" id="PRU00169"/>
    </source>
</evidence>
<dbReference type="InterPro" id="IPR036388">
    <property type="entry name" value="WH-like_DNA-bd_sf"/>
</dbReference>
<dbReference type="SUPFAM" id="SSF52172">
    <property type="entry name" value="CheY-like"/>
    <property type="match status" value="1"/>
</dbReference>
<dbReference type="InterPro" id="IPR058245">
    <property type="entry name" value="NreC/VraR/RcsB-like_REC"/>
</dbReference>
<dbReference type="InterPro" id="IPR001789">
    <property type="entry name" value="Sig_transdc_resp-reg_receiver"/>
</dbReference>
<dbReference type="PROSITE" id="PS50043">
    <property type="entry name" value="HTH_LUXR_2"/>
    <property type="match status" value="1"/>
</dbReference>
<dbReference type="OrthoDB" id="8585266at2"/>
<protein>
    <submittedName>
        <fullName evidence="6">DNA-binding response regulator</fullName>
    </submittedName>
</protein>
<dbReference type="EMBL" id="MCAS01000003">
    <property type="protein sequence ID" value="RKF49815.1"/>
    <property type="molecule type" value="Genomic_DNA"/>
</dbReference>
<keyword evidence="2 6" id="KW-0238">DNA-binding</keyword>
<feature type="modified residue" description="4-aspartylphosphate" evidence="3">
    <location>
        <position position="56"/>
    </location>
</feature>
<dbReference type="CDD" id="cd17535">
    <property type="entry name" value="REC_NarL-like"/>
    <property type="match status" value="1"/>
</dbReference>
<feature type="domain" description="HTH luxR-type" evidence="4">
    <location>
        <begin position="147"/>
        <end position="212"/>
    </location>
</feature>
<dbReference type="Pfam" id="PF00072">
    <property type="entry name" value="Response_reg"/>
    <property type="match status" value="1"/>
</dbReference>
<dbReference type="RefSeq" id="WP_120343107.1">
    <property type="nucleotide sequence ID" value="NZ_MCAS01000003.1"/>
</dbReference>
<organism evidence="6 7">
    <name type="scientific">Paraburkholderia fungorum</name>
    <dbReference type="NCBI Taxonomy" id="134537"/>
    <lineage>
        <taxon>Bacteria</taxon>
        <taxon>Pseudomonadati</taxon>
        <taxon>Pseudomonadota</taxon>
        <taxon>Betaproteobacteria</taxon>
        <taxon>Burkholderiales</taxon>
        <taxon>Burkholderiaceae</taxon>
        <taxon>Paraburkholderia</taxon>
    </lineage>
</organism>
<dbReference type="PANTHER" id="PTHR43214:SF17">
    <property type="entry name" value="TRANSCRIPTIONAL REGULATORY PROTEIN RCSB"/>
    <property type="match status" value="1"/>
</dbReference>
<proteinExistence type="predicted"/>
<gene>
    <name evidence="6" type="ORF">BCY88_16690</name>
</gene>
<dbReference type="SMART" id="SM00421">
    <property type="entry name" value="HTH_LUXR"/>
    <property type="match status" value="1"/>
</dbReference>
<name>A0A420GX56_9BURK</name>
<dbReference type="SUPFAM" id="SSF46894">
    <property type="entry name" value="C-terminal effector domain of the bipartite response regulators"/>
    <property type="match status" value="1"/>
</dbReference>
<dbReference type="Gene3D" id="1.10.10.10">
    <property type="entry name" value="Winged helix-like DNA-binding domain superfamily/Winged helix DNA-binding domain"/>
    <property type="match status" value="1"/>
</dbReference>
<evidence type="ECO:0000256" key="2">
    <source>
        <dbReference type="ARBA" id="ARBA00023125"/>
    </source>
</evidence>
<dbReference type="Proteomes" id="UP000283709">
    <property type="component" value="Unassembled WGS sequence"/>
</dbReference>
<dbReference type="GO" id="GO:0006355">
    <property type="term" value="P:regulation of DNA-templated transcription"/>
    <property type="evidence" value="ECO:0007669"/>
    <property type="project" value="InterPro"/>
</dbReference>
<dbReference type="CDD" id="cd06170">
    <property type="entry name" value="LuxR_C_like"/>
    <property type="match status" value="1"/>
</dbReference>
<evidence type="ECO:0000259" key="4">
    <source>
        <dbReference type="PROSITE" id="PS50043"/>
    </source>
</evidence>
<feature type="domain" description="Response regulatory" evidence="5">
    <location>
        <begin position="5"/>
        <end position="125"/>
    </location>
</feature>
<dbReference type="InterPro" id="IPR000792">
    <property type="entry name" value="Tscrpt_reg_LuxR_C"/>
</dbReference>
<sequence>MKKITVSIADDHPIAIQAVSSLVTQVPGLTVVHECLSGVDLLQKLAQTPTDIVVTDFSMSRDDLSIDGFVLLRRIRECAPACGIVLFTAQKNPGILRRALRQSVNAVVCKEDELSEVIQACIFVQRGSGQFCSPVAKAMLDQADGGMMHKGEQLTRKELDVLRLYAAGHSLVQIADQLGRAVSTISTQKYTAMRKLHLTSNTELIRYAFETGLI</sequence>
<accession>A0A420GX56</accession>
<reference evidence="6 7" key="1">
    <citation type="submission" date="2016-07" db="EMBL/GenBank/DDBJ databases">
        <title>Genome analysis of Burkholderia fungorum ES3-20.</title>
        <authorList>
            <person name="Xu D."/>
            <person name="Yao R."/>
            <person name="Zheng S."/>
        </authorList>
    </citation>
    <scope>NUCLEOTIDE SEQUENCE [LARGE SCALE GENOMIC DNA]</scope>
    <source>
        <strain evidence="6 7">ES3-20</strain>
    </source>
</reference>
<dbReference type="InterPro" id="IPR039420">
    <property type="entry name" value="WalR-like"/>
</dbReference>
<evidence type="ECO:0000259" key="5">
    <source>
        <dbReference type="PROSITE" id="PS50110"/>
    </source>
</evidence>
<dbReference type="PANTHER" id="PTHR43214">
    <property type="entry name" value="TWO-COMPONENT RESPONSE REGULATOR"/>
    <property type="match status" value="1"/>
</dbReference>
<dbReference type="GO" id="GO:0003677">
    <property type="term" value="F:DNA binding"/>
    <property type="evidence" value="ECO:0007669"/>
    <property type="project" value="UniProtKB-KW"/>
</dbReference>